<evidence type="ECO:0000313" key="2">
    <source>
        <dbReference type="Proteomes" id="UP001305647"/>
    </source>
</evidence>
<dbReference type="AlphaFoldDB" id="A0AAN6SVW0"/>
<keyword evidence="2" id="KW-1185">Reference proteome</keyword>
<organism evidence="1 2">
    <name type="scientific">Parathielavia hyrcaniae</name>
    <dbReference type="NCBI Taxonomy" id="113614"/>
    <lineage>
        <taxon>Eukaryota</taxon>
        <taxon>Fungi</taxon>
        <taxon>Dikarya</taxon>
        <taxon>Ascomycota</taxon>
        <taxon>Pezizomycotina</taxon>
        <taxon>Sordariomycetes</taxon>
        <taxon>Sordariomycetidae</taxon>
        <taxon>Sordariales</taxon>
        <taxon>Chaetomiaceae</taxon>
        <taxon>Parathielavia</taxon>
    </lineage>
</organism>
<gene>
    <name evidence="1" type="ORF">N658DRAFT_94936</name>
</gene>
<proteinExistence type="predicted"/>
<dbReference type="Proteomes" id="UP001305647">
    <property type="component" value="Unassembled WGS sequence"/>
</dbReference>
<dbReference type="EMBL" id="MU863787">
    <property type="protein sequence ID" value="KAK4095785.1"/>
    <property type="molecule type" value="Genomic_DNA"/>
</dbReference>
<evidence type="ECO:0000313" key="1">
    <source>
        <dbReference type="EMBL" id="KAK4095785.1"/>
    </source>
</evidence>
<comment type="caution">
    <text evidence="1">The sequence shown here is derived from an EMBL/GenBank/DDBJ whole genome shotgun (WGS) entry which is preliminary data.</text>
</comment>
<reference evidence="1" key="1">
    <citation type="journal article" date="2023" name="Mol. Phylogenet. Evol.">
        <title>Genome-scale phylogeny and comparative genomics of the fungal order Sordariales.</title>
        <authorList>
            <person name="Hensen N."/>
            <person name="Bonometti L."/>
            <person name="Westerberg I."/>
            <person name="Brannstrom I.O."/>
            <person name="Guillou S."/>
            <person name="Cros-Aarteil S."/>
            <person name="Calhoun S."/>
            <person name="Haridas S."/>
            <person name="Kuo A."/>
            <person name="Mondo S."/>
            <person name="Pangilinan J."/>
            <person name="Riley R."/>
            <person name="LaButti K."/>
            <person name="Andreopoulos B."/>
            <person name="Lipzen A."/>
            <person name="Chen C."/>
            <person name="Yan M."/>
            <person name="Daum C."/>
            <person name="Ng V."/>
            <person name="Clum A."/>
            <person name="Steindorff A."/>
            <person name="Ohm R.A."/>
            <person name="Martin F."/>
            <person name="Silar P."/>
            <person name="Natvig D.O."/>
            <person name="Lalanne C."/>
            <person name="Gautier V."/>
            <person name="Ament-Velasquez S.L."/>
            <person name="Kruys A."/>
            <person name="Hutchinson M.I."/>
            <person name="Powell A.J."/>
            <person name="Barry K."/>
            <person name="Miller A.N."/>
            <person name="Grigoriev I.V."/>
            <person name="Debuchy R."/>
            <person name="Gladieux P."/>
            <person name="Hiltunen Thoren M."/>
            <person name="Johannesson H."/>
        </authorList>
    </citation>
    <scope>NUCLEOTIDE SEQUENCE</scope>
    <source>
        <strain evidence="1">CBS 757.83</strain>
    </source>
</reference>
<name>A0AAN6SVW0_9PEZI</name>
<sequence length="118" mass="13593">MMKMGRPKMEPRLKSALMPLMSAAQGTWPTNQRVDRHPGIANDLQAGTVHAPDDAHFWSRSDFGWYVRVLPLPRRRQQPSCHLWIHMLLFYKAGVTQETDTALVKCNHCSAMPFNHLR</sequence>
<reference evidence="1" key="2">
    <citation type="submission" date="2023-05" db="EMBL/GenBank/DDBJ databases">
        <authorList>
            <consortium name="Lawrence Berkeley National Laboratory"/>
            <person name="Steindorff A."/>
            <person name="Hensen N."/>
            <person name="Bonometti L."/>
            <person name="Westerberg I."/>
            <person name="Brannstrom I.O."/>
            <person name="Guillou S."/>
            <person name="Cros-Aarteil S."/>
            <person name="Calhoun S."/>
            <person name="Haridas S."/>
            <person name="Kuo A."/>
            <person name="Mondo S."/>
            <person name="Pangilinan J."/>
            <person name="Riley R."/>
            <person name="Labutti K."/>
            <person name="Andreopoulos B."/>
            <person name="Lipzen A."/>
            <person name="Chen C."/>
            <person name="Yanf M."/>
            <person name="Daum C."/>
            <person name="Ng V."/>
            <person name="Clum A."/>
            <person name="Ohm R."/>
            <person name="Martin F."/>
            <person name="Silar P."/>
            <person name="Natvig D."/>
            <person name="Lalanne C."/>
            <person name="Gautier V."/>
            <person name="Ament-Velasquez S.L."/>
            <person name="Kruys A."/>
            <person name="Hutchinson M.I."/>
            <person name="Powell A.J."/>
            <person name="Barry K."/>
            <person name="Miller A.N."/>
            <person name="Grigoriev I.V."/>
            <person name="Debuchy R."/>
            <person name="Gladieux P."/>
            <person name="Thoren M.H."/>
            <person name="Johannesson H."/>
        </authorList>
    </citation>
    <scope>NUCLEOTIDE SEQUENCE</scope>
    <source>
        <strain evidence="1">CBS 757.83</strain>
    </source>
</reference>
<accession>A0AAN6SVW0</accession>
<protein>
    <submittedName>
        <fullName evidence="1">Uncharacterized protein</fullName>
    </submittedName>
</protein>